<evidence type="ECO:0000313" key="3">
    <source>
        <dbReference type="Proteomes" id="UP000198287"/>
    </source>
</evidence>
<proteinExistence type="predicted"/>
<evidence type="ECO:0008006" key="4">
    <source>
        <dbReference type="Google" id="ProtNLM"/>
    </source>
</evidence>
<evidence type="ECO:0000256" key="1">
    <source>
        <dbReference type="SAM" id="MobiDB-lite"/>
    </source>
</evidence>
<dbReference type="PANTHER" id="PTHR34153">
    <property type="entry name" value="SI:CH211-262H13.3-RELATED-RELATED"/>
    <property type="match status" value="1"/>
</dbReference>
<organism evidence="2 3">
    <name type="scientific">Folsomia candida</name>
    <name type="common">Springtail</name>
    <dbReference type="NCBI Taxonomy" id="158441"/>
    <lineage>
        <taxon>Eukaryota</taxon>
        <taxon>Metazoa</taxon>
        <taxon>Ecdysozoa</taxon>
        <taxon>Arthropoda</taxon>
        <taxon>Hexapoda</taxon>
        <taxon>Collembola</taxon>
        <taxon>Entomobryomorpha</taxon>
        <taxon>Isotomoidea</taxon>
        <taxon>Isotomidae</taxon>
        <taxon>Proisotominae</taxon>
        <taxon>Folsomia</taxon>
    </lineage>
</organism>
<sequence>MEFAIADFLSTKEVATIPVKWISNIRVLKYFETFHAAQSHITEAEDTSNLDSDNESQADADRGRKRKKIVRVETIPAPRPINSQRSHLDILQTPTAKPATPPGSSFINPQQYFGLSDGRGTRSNARRQIDSGNDNTENQDFTVQSFQDYVVSSLERLHQKVDLQGEIIANLVKVDFLAIIWWLTTTNNPDYKDTVARILHHLFSNEAAEHIAWEGIRKSSQKRPFKDLRVKQVLFDAVRKNPLAQSATDEELKLKGALWF</sequence>
<dbReference type="EMBL" id="LNIX01000014">
    <property type="protein sequence ID" value="OXA46935.1"/>
    <property type="molecule type" value="Genomic_DNA"/>
</dbReference>
<dbReference type="OrthoDB" id="6780942at2759"/>
<dbReference type="AlphaFoldDB" id="A0A226DN16"/>
<name>A0A226DN16_FOLCA</name>
<dbReference type="Proteomes" id="UP000198287">
    <property type="component" value="Unassembled WGS sequence"/>
</dbReference>
<feature type="region of interest" description="Disordered" evidence="1">
    <location>
        <begin position="117"/>
        <end position="138"/>
    </location>
</feature>
<feature type="compositionally biased region" description="Acidic residues" evidence="1">
    <location>
        <begin position="44"/>
        <end position="58"/>
    </location>
</feature>
<dbReference type="PANTHER" id="PTHR34153:SF2">
    <property type="entry name" value="SI:CH211-262H13.3-RELATED"/>
    <property type="match status" value="1"/>
</dbReference>
<evidence type="ECO:0000313" key="2">
    <source>
        <dbReference type="EMBL" id="OXA46935.1"/>
    </source>
</evidence>
<keyword evidence="3" id="KW-1185">Reference proteome</keyword>
<comment type="caution">
    <text evidence="2">The sequence shown here is derived from an EMBL/GenBank/DDBJ whole genome shotgun (WGS) entry which is preliminary data.</text>
</comment>
<protein>
    <recommendedName>
        <fullName evidence="4">DUF4806 domain-containing protein</fullName>
    </recommendedName>
</protein>
<gene>
    <name evidence="2" type="ORF">Fcan01_18189</name>
</gene>
<accession>A0A226DN16</accession>
<reference evidence="2 3" key="1">
    <citation type="submission" date="2015-12" db="EMBL/GenBank/DDBJ databases">
        <title>The genome of Folsomia candida.</title>
        <authorList>
            <person name="Faddeeva A."/>
            <person name="Derks M.F."/>
            <person name="Anvar Y."/>
            <person name="Smit S."/>
            <person name="Van Straalen N."/>
            <person name="Roelofs D."/>
        </authorList>
    </citation>
    <scope>NUCLEOTIDE SEQUENCE [LARGE SCALE GENOMIC DNA]</scope>
    <source>
        <strain evidence="2 3">VU population</strain>
        <tissue evidence="2">Whole body</tissue>
    </source>
</reference>
<feature type="region of interest" description="Disordered" evidence="1">
    <location>
        <begin position="42"/>
        <end position="68"/>
    </location>
</feature>